<proteinExistence type="predicted"/>
<reference evidence="9" key="1">
    <citation type="submission" date="2019-08" db="EMBL/GenBank/DDBJ databases">
        <authorList>
            <person name="Kucharzyk K."/>
            <person name="Murdoch R.W."/>
            <person name="Higgins S."/>
            <person name="Loffler F."/>
        </authorList>
    </citation>
    <scope>NUCLEOTIDE SEQUENCE</scope>
</reference>
<feature type="transmembrane region" description="Helical" evidence="7">
    <location>
        <begin position="101"/>
        <end position="123"/>
    </location>
</feature>
<dbReference type="InterPro" id="IPR000515">
    <property type="entry name" value="MetI-like"/>
</dbReference>
<evidence type="ECO:0000256" key="7">
    <source>
        <dbReference type="SAM" id="Phobius"/>
    </source>
</evidence>
<comment type="subcellular location">
    <subcellularLocation>
        <location evidence="1">Cell membrane</location>
        <topology evidence="1">Multi-pass membrane protein</topology>
    </subcellularLocation>
</comment>
<dbReference type="InterPro" id="IPR035906">
    <property type="entry name" value="MetI-like_sf"/>
</dbReference>
<dbReference type="InterPro" id="IPR051393">
    <property type="entry name" value="ABC_transporter_permease"/>
</dbReference>
<gene>
    <name evidence="9" type="primary">araP_6</name>
    <name evidence="9" type="ORF">SDC9_65345</name>
</gene>
<dbReference type="SUPFAM" id="SSF161098">
    <property type="entry name" value="MetI-like"/>
    <property type="match status" value="1"/>
</dbReference>
<keyword evidence="2" id="KW-0813">Transport</keyword>
<feature type="transmembrane region" description="Helical" evidence="7">
    <location>
        <begin position="229"/>
        <end position="254"/>
    </location>
</feature>
<dbReference type="GO" id="GO:0005886">
    <property type="term" value="C:plasma membrane"/>
    <property type="evidence" value="ECO:0007669"/>
    <property type="project" value="UniProtKB-SubCell"/>
</dbReference>
<evidence type="ECO:0000256" key="5">
    <source>
        <dbReference type="ARBA" id="ARBA00022989"/>
    </source>
</evidence>
<dbReference type="PROSITE" id="PS50928">
    <property type="entry name" value="ABC_TM1"/>
    <property type="match status" value="1"/>
</dbReference>
<feature type="domain" description="ABC transmembrane type-1" evidence="8">
    <location>
        <begin position="97"/>
        <end position="310"/>
    </location>
</feature>
<evidence type="ECO:0000256" key="4">
    <source>
        <dbReference type="ARBA" id="ARBA00022692"/>
    </source>
</evidence>
<keyword evidence="5 7" id="KW-1133">Transmembrane helix</keyword>
<name>A0A644XSN9_9ZZZZ</name>
<keyword evidence="4 7" id="KW-0812">Transmembrane</keyword>
<dbReference type="PANTHER" id="PTHR30193">
    <property type="entry name" value="ABC TRANSPORTER PERMEASE PROTEIN"/>
    <property type="match status" value="1"/>
</dbReference>
<feature type="transmembrane region" description="Helical" evidence="7">
    <location>
        <begin position="37"/>
        <end position="60"/>
    </location>
</feature>
<keyword evidence="6 7" id="KW-0472">Membrane</keyword>
<evidence type="ECO:0000256" key="6">
    <source>
        <dbReference type="ARBA" id="ARBA00023136"/>
    </source>
</evidence>
<dbReference type="CDD" id="cd06261">
    <property type="entry name" value="TM_PBP2"/>
    <property type="match status" value="1"/>
</dbReference>
<dbReference type="Gene3D" id="1.10.3720.10">
    <property type="entry name" value="MetI-like"/>
    <property type="match status" value="1"/>
</dbReference>
<accession>A0A644XSN9</accession>
<evidence type="ECO:0000256" key="1">
    <source>
        <dbReference type="ARBA" id="ARBA00004651"/>
    </source>
</evidence>
<evidence type="ECO:0000259" key="8">
    <source>
        <dbReference type="PROSITE" id="PS50928"/>
    </source>
</evidence>
<keyword evidence="3" id="KW-1003">Cell membrane</keyword>
<dbReference type="Pfam" id="PF00528">
    <property type="entry name" value="BPD_transp_1"/>
    <property type="match status" value="1"/>
</dbReference>
<feature type="transmembrane region" description="Helical" evidence="7">
    <location>
        <begin position="135"/>
        <end position="155"/>
    </location>
</feature>
<sequence length="321" mass="35619">MDIGSSTKEEPDPSDRQGCLPFRIPMKRHTKGNFHQTAAPLLFLLPNILIFGTFIIIPAIQGLRMSFTEWGVFTTPVFIGFDNFIELAGDEVFWKTFSNTIVYSFFTVALIMVYALALALLLYKNTIKGEKLFRSLFYIPSLLSMITVGIAWRFILGDEMGIINYLLRAAGGNGVRWLTDSKLAMVSIILVSIWAQAGYYMVVLIAGLQAIPIELYEAAKIDGASAPKTFTSITLPLLRSTLLVVLVLATIASFKAYELISVMTKGGPGYATKFIVQQVYQVAFLEDRMGYASAMSIVLMLIISLFTVLQFKLSGREASHE</sequence>
<dbReference type="GO" id="GO:0055085">
    <property type="term" value="P:transmembrane transport"/>
    <property type="evidence" value="ECO:0007669"/>
    <property type="project" value="InterPro"/>
</dbReference>
<dbReference type="PANTHER" id="PTHR30193:SF37">
    <property type="entry name" value="INNER MEMBRANE ABC TRANSPORTER PERMEASE PROTEIN YCJO"/>
    <property type="match status" value="1"/>
</dbReference>
<dbReference type="AlphaFoldDB" id="A0A644XSN9"/>
<evidence type="ECO:0000313" key="9">
    <source>
        <dbReference type="EMBL" id="MPM18927.1"/>
    </source>
</evidence>
<dbReference type="EMBL" id="VSSQ01003079">
    <property type="protein sequence ID" value="MPM18927.1"/>
    <property type="molecule type" value="Genomic_DNA"/>
</dbReference>
<feature type="transmembrane region" description="Helical" evidence="7">
    <location>
        <begin position="289"/>
        <end position="309"/>
    </location>
</feature>
<organism evidence="9">
    <name type="scientific">bioreactor metagenome</name>
    <dbReference type="NCBI Taxonomy" id="1076179"/>
    <lineage>
        <taxon>unclassified sequences</taxon>
        <taxon>metagenomes</taxon>
        <taxon>ecological metagenomes</taxon>
    </lineage>
</organism>
<feature type="transmembrane region" description="Helical" evidence="7">
    <location>
        <begin position="183"/>
        <end position="208"/>
    </location>
</feature>
<protein>
    <submittedName>
        <fullName evidence="9">L-arabinose transport system permease protein AraP</fullName>
    </submittedName>
</protein>
<comment type="caution">
    <text evidence="9">The sequence shown here is derived from an EMBL/GenBank/DDBJ whole genome shotgun (WGS) entry which is preliminary data.</text>
</comment>
<evidence type="ECO:0000256" key="2">
    <source>
        <dbReference type="ARBA" id="ARBA00022448"/>
    </source>
</evidence>
<evidence type="ECO:0000256" key="3">
    <source>
        <dbReference type="ARBA" id="ARBA00022475"/>
    </source>
</evidence>